<reference evidence="1" key="1">
    <citation type="journal article" date="2021" name="New Phytol.">
        <title>Evolutionary innovations through gain and loss of genes in the ectomycorrhizal Boletales.</title>
        <authorList>
            <person name="Wu G."/>
            <person name="Miyauchi S."/>
            <person name="Morin E."/>
            <person name="Kuo A."/>
            <person name="Drula E."/>
            <person name="Varga T."/>
            <person name="Kohler A."/>
            <person name="Feng B."/>
            <person name="Cao Y."/>
            <person name="Lipzen A."/>
            <person name="Daum C."/>
            <person name="Hundley H."/>
            <person name="Pangilinan J."/>
            <person name="Johnson J."/>
            <person name="Barry K."/>
            <person name="LaButti K."/>
            <person name="Ng V."/>
            <person name="Ahrendt S."/>
            <person name="Min B."/>
            <person name="Choi I.G."/>
            <person name="Park H."/>
            <person name="Plett J.M."/>
            <person name="Magnuson J."/>
            <person name="Spatafora J.W."/>
            <person name="Nagy L.G."/>
            <person name="Henrissat B."/>
            <person name="Grigoriev I.V."/>
            <person name="Yang Z.L."/>
            <person name="Xu J."/>
            <person name="Martin F.M."/>
        </authorList>
    </citation>
    <scope>NUCLEOTIDE SEQUENCE</scope>
    <source>
        <strain evidence="1">KUC20120723A-06</strain>
    </source>
</reference>
<keyword evidence="2" id="KW-1185">Reference proteome</keyword>
<proteinExistence type="predicted"/>
<gene>
    <name evidence="1" type="ORF">BV22DRAFT_974588</name>
</gene>
<comment type="caution">
    <text evidence="1">The sequence shown here is derived from an EMBL/GenBank/DDBJ whole genome shotgun (WGS) entry which is preliminary data.</text>
</comment>
<organism evidence="1 2">
    <name type="scientific">Leucogyrophana mollusca</name>
    <dbReference type="NCBI Taxonomy" id="85980"/>
    <lineage>
        <taxon>Eukaryota</taxon>
        <taxon>Fungi</taxon>
        <taxon>Dikarya</taxon>
        <taxon>Basidiomycota</taxon>
        <taxon>Agaricomycotina</taxon>
        <taxon>Agaricomycetes</taxon>
        <taxon>Agaricomycetidae</taxon>
        <taxon>Boletales</taxon>
        <taxon>Boletales incertae sedis</taxon>
        <taxon>Leucogyrophana</taxon>
    </lineage>
</organism>
<sequence>TMPPFYEIAIARFEQPSPSSGWAFIVIFTPLSGHSILYRISGLPGDYSLEAPQSVTLREGENGYWGKVSVGRVDQERLHHFSATLANIPIVRGDGSWSCQNWVMAGIAALRADDHYIFDNATQSWIGESL</sequence>
<feature type="non-terminal residue" evidence="1">
    <location>
        <position position="1"/>
    </location>
</feature>
<evidence type="ECO:0000313" key="1">
    <source>
        <dbReference type="EMBL" id="KAH7918747.1"/>
    </source>
</evidence>
<accession>A0ACB8AZL7</accession>
<evidence type="ECO:0000313" key="2">
    <source>
        <dbReference type="Proteomes" id="UP000790709"/>
    </source>
</evidence>
<protein>
    <submittedName>
        <fullName evidence="1">Uncharacterized protein</fullName>
    </submittedName>
</protein>
<name>A0ACB8AZL7_9AGAM</name>
<feature type="non-terminal residue" evidence="1">
    <location>
        <position position="130"/>
    </location>
</feature>
<dbReference type="EMBL" id="MU266740">
    <property type="protein sequence ID" value="KAH7918747.1"/>
    <property type="molecule type" value="Genomic_DNA"/>
</dbReference>
<dbReference type="Proteomes" id="UP000790709">
    <property type="component" value="Unassembled WGS sequence"/>
</dbReference>